<sequence length="467" mass="52858">MTSAPMIEIIDGTSVVEDSDEEFDWSIEQIPVEEEFSNLTFSGEQCGFANSYSCAVFALKEEASEIFDIKDPHNKSSKTRREERLKKEYEQFNEDHYIADLYEDEEIKEILKFHPEWEKLSDEFQSDASIMVDEKIHFTSVEKERLRRLPCKEYLLDKSQVKVALLGLIDILFAYAYNKRTTEGENTVESGWTINKISATLSWLESFNSLYEVAHSCVRRSLCYPLYRHFELSITVLDDVQKILLLGRKYVIKCLLEIHELFCSSEPRYILNDLYITDYCVWMQNKRCSTRKLIPLANALGKVLLTKGDVGFNLVDIESFAAVAWMAHEHSLLKPVSNVHKKEPTKASVGSDQGKKSVENNADSICMGLEKLTFKKKSNGESSDSASENTNSACSELYSGYESCSSCTSDSSDSSSNTFDSDTSEESNSDCLVSSSDSDDDTESSSDSDNDSHSRLLGKESIGERLR</sequence>
<dbReference type="PANTHER" id="PTHR12967:SF0">
    <property type="entry name" value="PROTEIN SHQ1 HOMOLOG"/>
    <property type="match status" value="1"/>
</dbReference>
<dbReference type="InterPro" id="IPR007009">
    <property type="entry name" value="Shq1_C"/>
</dbReference>
<comment type="similarity">
    <text evidence="1">Belongs to the SHQ1 family.</text>
</comment>
<dbReference type="OrthoDB" id="73639at2759"/>
<gene>
    <name evidence="5" type="ORF">X975_26517</name>
</gene>
<dbReference type="AlphaFoldDB" id="A0A087T829"/>
<keyword evidence="6" id="KW-1185">Reference proteome</keyword>
<feature type="compositionally biased region" description="Low complexity" evidence="3">
    <location>
        <begin position="405"/>
        <end position="421"/>
    </location>
</feature>
<evidence type="ECO:0000259" key="4">
    <source>
        <dbReference type="Pfam" id="PF04925"/>
    </source>
</evidence>
<feature type="non-terminal residue" evidence="5">
    <location>
        <position position="467"/>
    </location>
</feature>
<dbReference type="Proteomes" id="UP000054359">
    <property type="component" value="Unassembled WGS sequence"/>
</dbReference>
<evidence type="ECO:0000313" key="6">
    <source>
        <dbReference type="Proteomes" id="UP000054359"/>
    </source>
</evidence>
<evidence type="ECO:0000256" key="2">
    <source>
        <dbReference type="ARBA" id="ARBA00013750"/>
    </source>
</evidence>
<dbReference type="Pfam" id="PF04925">
    <property type="entry name" value="SHQ1"/>
    <property type="match status" value="1"/>
</dbReference>
<feature type="region of interest" description="Disordered" evidence="3">
    <location>
        <begin position="337"/>
        <end position="359"/>
    </location>
</feature>
<dbReference type="GO" id="GO:0005737">
    <property type="term" value="C:cytoplasm"/>
    <property type="evidence" value="ECO:0007669"/>
    <property type="project" value="TreeGrafter"/>
</dbReference>
<evidence type="ECO:0000313" key="5">
    <source>
        <dbReference type="EMBL" id="KFM61268.1"/>
    </source>
</evidence>
<evidence type="ECO:0000256" key="1">
    <source>
        <dbReference type="ARBA" id="ARBA00005607"/>
    </source>
</evidence>
<reference evidence="5 6" key="1">
    <citation type="submission" date="2013-11" db="EMBL/GenBank/DDBJ databases">
        <title>Genome sequencing of Stegodyphus mimosarum.</title>
        <authorList>
            <person name="Bechsgaard J."/>
        </authorList>
    </citation>
    <scope>NUCLEOTIDE SEQUENCE [LARGE SCALE GENOMIC DNA]</scope>
</reference>
<dbReference type="GO" id="GO:0051082">
    <property type="term" value="F:unfolded protein binding"/>
    <property type="evidence" value="ECO:0007669"/>
    <property type="project" value="TreeGrafter"/>
</dbReference>
<feature type="domain" description="Shq1 C-terminal" evidence="4">
    <location>
        <begin position="133"/>
        <end position="314"/>
    </location>
</feature>
<name>A0A087T829_STEMI</name>
<organism evidence="5 6">
    <name type="scientific">Stegodyphus mimosarum</name>
    <name type="common">African social velvet spider</name>
    <dbReference type="NCBI Taxonomy" id="407821"/>
    <lineage>
        <taxon>Eukaryota</taxon>
        <taxon>Metazoa</taxon>
        <taxon>Ecdysozoa</taxon>
        <taxon>Arthropoda</taxon>
        <taxon>Chelicerata</taxon>
        <taxon>Arachnida</taxon>
        <taxon>Araneae</taxon>
        <taxon>Araneomorphae</taxon>
        <taxon>Entelegynae</taxon>
        <taxon>Eresoidea</taxon>
        <taxon>Eresidae</taxon>
        <taxon>Stegodyphus</taxon>
    </lineage>
</organism>
<dbReference type="InterPro" id="IPR039742">
    <property type="entry name" value="Shq1"/>
</dbReference>
<proteinExistence type="inferred from homology"/>
<evidence type="ECO:0000256" key="3">
    <source>
        <dbReference type="SAM" id="MobiDB-lite"/>
    </source>
</evidence>
<feature type="compositionally biased region" description="Acidic residues" evidence="3">
    <location>
        <begin position="437"/>
        <end position="449"/>
    </location>
</feature>
<dbReference type="GO" id="GO:0000493">
    <property type="term" value="P:box H/ACA snoRNP assembly"/>
    <property type="evidence" value="ECO:0007669"/>
    <property type="project" value="InterPro"/>
</dbReference>
<dbReference type="PANTHER" id="PTHR12967">
    <property type="entry name" value="PROTEIN SHQ1 HOMOLOG"/>
    <property type="match status" value="1"/>
</dbReference>
<dbReference type="EMBL" id="KK113888">
    <property type="protein sequence ID" value="KFM61268.1"/>
    <property type="molecule type" value="Genomic_DNA"/>
</dbReference>
<dbReference type="GO" id="GO:0005654">
    <property type="term" value="C:nucleoplasm"/>
    <property type="evidence" value="ECO:0007669"/>
    <property type="project" value="TreeGrafter"/>
</dbReference>
<feature type="compositionally biased region" description="Basic and acidic residues" evidence="3">
    <location>
        <begin position="450"/>
        <end position="467"/>
    </location>
</feature>
<dbReference type="STRING" id="407821.A0A087T829"/>
<protein>
    <recommendedName>
        <fullName evidence="2">Protein SHQ1 homolog</fullName>
    </recommendedName>
</protein>
<accession>A0A087T829</accession>
<feature type="region of interest" description="Disordered" evidence="3">
    <location>
        <begin position="405"/>
        <end position="467"/>
    </location>
</feature>